<evidence type="ECO:0000256" key="1">
    <source>
        <dbReference type="ARBA" id="ARBA00022884"/>
    </source>
</evidence>
<gene>
    <name evidence="4" type="ordered locus">Spirs_2265</name>
</gene>
<dbReference type="RefSeq" id="WP_013254843.1">
    <property type="nucleotide sequence ID" value="NC_014364.1"/>
</dbReference>
<dbReference type="STRING" id="573413.Spirs_2265"/>
<evidence type="ECO:0000259" key="3">
    <source>
        <dbReference type="PROSITE" id="PS51295"/>
    </source>
</evidence>
<dbReference type="EMBL" id="CP002116">
    <property type="protein sequence ID" value="ADK81380.1"/>
    <property type="molecule type" value="Genomic_DNA"/>
</dbReference>
<keyword evidence="1 2" id="KW-0694">RNA-binding</keyword>
<evidence type="ECO:0000313" key="5">
    <source>
        <dbReference type="Proteomes" id="UP000002318"/>
    </source>
</evidence>
<feature type="domain" description="CRM" evidence="3">
    <location>
        <begin position="1"/>
        <end position="96"/>
    </location>
</feature>
<dbReference type="InterPro" id="IPR001890">
    <property type="entry name" value="RNA-binding_CRM"/>
</dbReference>
<sequence>MELSSKQRAYLRKLAHDLNPVVMVGKEGMNNNIVRATERALDEHELLKLRFVDHKQEKREMSRYLADECSAELISVIGNVAILFRQARDPDRRQIKLPFFRS</sequence>
<proteinExistence type="predicted"/>
<dbReference type="Proteomes" id="UP000002318">
    <property type="component" value="Chromosome"/>
</dbReference>
<dbReference type="AlphaFoldDB" id="E1R753"/>
<dbReference type="GO" id="GO:0003723">
    <property type="term" value="F:RNA binding"/>
    <property type="evidence" value="ECO:0007669"/>
    <property type="project" value="UniProtKB-UniRule"/>
</dbReference>
<evidence type="ECO:0000313" key="4">
    <source>
        <dbReference type="EMBL" id="ADK81380.1"/>
    </source>
</evidence>
<dbReference type="InterPro" id="IPR051925">
    <property type="entry name" value="RNA-binding_domain"/>
</dbReference>
<dbReference type="PANTHER" id="PTHR40065">
    <property type="entry name" value="RNA-BINDING PROTEIN YHBY"/>
    <property type="match status" value="1"/>
</dbReference>
<dbReference type="PROSITE" id="PS51295">
    <property type="entry name" value="CRM"/>
    <property type="match status" value="1"/>
</dbReference>
<dbReference type="Pfam" id="PF01985">
    <property type="entry name" value="CRS1_YhbY"/>
    <property type="match status" value="1"/>
</dbReference>
<keyword evidence="5" id="KW-1185">Reference proteome</keyword>
<organism evidence="4 5">
    <name type="scientific">Sediminispirochaeta smaragdinae (strain DSM 11293 / JCM 15392 / SEBR 4228)</name>
    <name type="common">Spirochaeta smaragdinae</name>
    <dbReference type="NCBI Taxonomy" id="573413"/>
    <lineage>
        <taxon>Bacteria</taxon>
        <taxon>Pseudomonadati</taxon>
        <taxon>Spirochaetota</taxon>
        <taxon>Spirochaetia</taxon>
        <taxon>Spirochaetales</taxon>
        <taxon>Spirochaetaceae</taxon>
        <taxon>Sediminispirochaeta</taxon>
    </lineage>
</organism>
<evidence type="ECO:0000256" key="2">
    <source>
        <dbReference type="PROSITE-ProRule" id="PRU00626"/>
    </source>
</evidence>
<dbReference type="NCBIfam" id="TIGR00253">
    <property type="entry name" value="RNA_bind_YhbY"/>
    <property type="match status" value="1"/>
</dbReference>
<dbReference type="PANTHER" id="PTHR40065:SF3">
    <property type="entry name" value="RNA-BINDING PROTEIN YHBY"/>
    <property type="match status" value="1"/>
</dbReference>
<dbReference type="eggNOG" id="COG1534">
    <property type="taxonomic scope" value="Bacteria"/>
</dbReference>
<dbReference type="OrthoDB" id="9797519at2"/>
<dbReference type="InterPro" id="IPR035920">
    <property type="entry name" value="YhbY-like_sf"/>
</dbReference>
<accession>E1R753</accession>
<dbReference type="KEGG" id="ssm:Spirs_2265"/>
<reference evidence="4 5" key="1">
    <citation type="journal article" date="2010" name="Stand. Genomic Sci.">
        <title>Complete genome sequence of Spirochaeta smaragdinae type strain (SEBR 4228).</title>
        <authorList>
            <person name="Mavromatis K."/>
            <person name="Yasawong M."/>
            <person name="Chertkov O."/>
            <person name="Lapidus A."/>
            <person name="Lucas S."/>
            <person name="Nolan M."/>
            <person name="Del Rio T.G."/>
            <person name="Tice H."/>
            <person name="Cheng J.F."/>
            <person name="Pitluck S."/>
            <person name="Liolios K."/>
            <person name="Ivanova N."/>
            <person name="Tapia R."/>
            <person name="Han C."/>
            <person name="Bruce D."/>
            <person name="Goodwin L."/>
            <person name="Pati A."/>
            <person name="Chen A."/>
            <person name="Palaniappan K."/>
            <person name="Land M."/>
            <person name="Hauser L."/>
            <person name="Chang Y.J."/>
            <person name="Jeffries C.D."/>
            <person name="Detter J.C."/>
            <person name="Rohde M."/>
            <person name="Brambilla E."/>
            <person name="Spring S."/>
            <person name="Goker M."/>
            <person name="Sikorski J."/>
            <person name="Woyke T."/>
            <person name="Bristow J."/>
            <person name="Eisen J.A."/>
            <person name="Markowitz V."/>
            <person name="Hugenholtz P."/>
            <person name="Klenk H.P."/>
            <person name="Kyrpides N.C."/>
        </authorList>
    </citation>
    <scope>NUCLEOTIDE SEQUENCE [LARGE SCALE GENOMIC DNA]</scope>
    <source>
        <strain evidence="5">DSM 11293 / JCM 15392 / SEBR 4228</strain>
    </source>
</reference>
<dbReference type="HOGENOM" id="CLU_095994_1_0_12"/>
<name>E1R753_SEDSS</name>
<dbReference type="SMART" id="SM01103">
    <property type="entry name" value="CRS1_YhbY"/>
    <property type="match status" value="1"/>
</dbReference>
<dbReference type="SUPFAM" id="SSF75471">
    <property type="entry name" value="YhbY-like"/>
    <property type="match status" value="1"/>
</dbReference>
<dbReference type="InterPro" id="IPR017924">
    <property type="entry name" value="RNA-binding_YhbY"/>
</dbReference>
<dbReference type="Gene3D" id="3.30.110.60">
    <property type="entry name" value="YhbY-like"/>
    <property type="match status" value="1"/>
</dbReference>
<protein>
    <recommendedName>
        <fullName evidence="3">CRM domain-containing protein</fullName>
    </recommendedName>
</protein>